<reference evidence="4 5" key="1">
    <citation type="submission" date="2024-02" db="EMBL/GenBank/DDBJ databases">
        <title>The whole genome sequence of five bacterial samples isolated from Abu Dhabi Sabkha-shore region.</title>
        <authorList>
            <person name="Sudalaimuthuasari N."/>
            <person name="Sarfraz B."/>
            <person name="Tuyisabe J.D."/>
            <person name="Mugisha Ntwali L.D.M."/>
            <person name="Ali A.I.A.A."/>
            <person name="Almansoori S.Z.A."/>
            <person name="Alajami H.S.A."/>
            <person name="Almeqbaali A.A.S."/>
            <person name="Kundu B."/>
            <person name="Saeed E.E."/>
            <person name="Sukumarinath V."/>
            <person name="Mishra A.K."/>
            <person name="Hazzouri K.M."/>
            <person name="Almaskari R."/>
            <person name="Sharma A.K."/>
            <person name="Amiri K.M.A."/>
        </authorList>
    </citation>
    <scope>NUCLEOTIDE SEQUENCE [LARGE SCALE GENOMIC DNA]</scope>
    <source>
        <strain evidence="5">kcgeb_sd</strain>
    </source>
</reference>
<dbReference type="Pfam" id="PF05036">
    <property type="entry name" value="SPOR"/>
    <property type="match status" value="1"/>
</dbReference>
<dbReference type="RefSeq" id="WP_338445415.1">
    <property type="nucleotide sequence ID" value="NZ_CP144918.1"/>
</dbReference>
<evidence type="ECO:0000256" key="2">
    <source>
        <dbReference type="SAM" id="SignalP"/>
    </source>
</evidence>
<dbReference type="PANTHER" id="PTHR45011">
    <property type="entry name" value="DAP3-BINDING CELL DEATH ENHANCER 1"/>
    <property type="match status" value="1"/>
</dbReference>
<feature type="region of interest" description="Disordered" evidence="1">
    <location>
        <begin position="259"/>
        <end position="300"/>
    </location>
</feature>
<evidence type="ECO:0000313" key="4">
    <source>
        <dbReference type="EMBL" id="WWA46516.1"/>
    </source>
</evidence>
<keyword evidence="5" id="KW-1185">Reference proteome</keyword>
<dbReference type="EMBL" id="CP144918">
    <property type="protein sequence ID" value="WWA46516.1"/>
    <property type="molecule type" value="Genomic_DNA"/>
</dbReference>
<dbReference type="InterPro" id="IPR006597">
    <property type="entry name" value="Sel1-like"/>
</dbReference>
<organism evidence="4 5">
    <name type="scientific">Pelagerythrobacter marensis</name>
    <dbReference type="NCBI Taxonomy" id="543877"/>
    <lineage>
        <taxon>Bacteria</taxon>
        <taxon>Pseudomonadati</taxon>
        <taxon>Pseudomonadota</taxon>
        <taxon>Alphaproteobacteria</taxon>
        <taxon>Sphingomonadales</taxon>
        <taxon>Erythrobacteraceae</taxon>
        <taxon>Pelagerythrobacter</taxon>
    </lineage>
</organism>
<evidence type="ECO:0000256" key="1">
    <source>
        <dbReference type="SAM" id="MobiDB-lite"/>
    </source>
</evidence>
<keyword evidence="2" id="KW-0732">Signal</keyword>
<sequence>MKIAHRLQTFAAAAVLAAAVATPALADVKAGVDAWSRGDFAAAVREWREPAARGDPDAQFNLAQAYRLGRGVERDPAQAEIFYAKAAAQGHIKAADNLGLMLFQAGRREEAMPYVIAASERGDPRAQYLLGLAHFNGDLVEKDWVRAYALLTLANAAGLPQASPAIQQMDDYIPLADRQEAQVLAQSLKRDSDAARAQQLAAADLALGGETTGAAPPAPVREAPSPAVPTTSGRVPAPIASTGISPSIAAAQAAIEEASRITGTGSPAEAGADYARPRAAPSPPPQQPARASAAPPSSGPWRVQLGAFSVPGNADRLWRDLSGLEALAGKSKILVPTGRLTRLQAGGFASRAAAQAACASLKARGHACLVTR</sequence>
<dbReference type="Gene3D" id="1.25.40.10">
    <property type="entry name" value="Tetratricopeptide repeat domain"/>
    <property type="match status" value="1"/>
</dbReference>
<dbReference type="InterPro" id="IPR007730">
    <property type="entry name" value="SPOR-like_dom"/>
</dbReference>
<protein>
    <submittedName>
        <fullName evidence="4">SPOR domain-containing protein</fullName>
    </submittedName>
</protein>
<dbReference type="SUPFAM" id="SSF81901">
    <property type="entry name" value="HCP-like"/>
    <property type="match status" value="1"/>
</dbReference>
<accession>A0ABZ2D5J5</accession>
<feature type="domain" description="SPOR" evidence="3">
    <location>
        <begin position="295"/>
        <end position="372"/>
    </location>
</feature>
<dbReference type="InterPro" id="IPR036680">
    <property type="entry name" value="SPOR-like_sf"/>
</dbReference>
<dbReference type="Pfam" id="PF08238">
    <property type="entry name" value="Sel1"/>
    <property type="match status" value="2"/>
</dbReference>
<name>A0ABZ2D5J5_9SPHN</name>
<dbReference type="InterPro" id="IPR052748">
    <property type="entry name" value="ISR_Activator"/>
</dbReference>
<dbReference type="InterPro" id="IPR011990">
    <property type="entry name" value="TPR-like_helical_dom_sf"/>
</dbReference>
<feature type="chain" id="PRO_5046056529" evidence="2">
    <location>
        <begin position="27"/>
        <end position="372"/>
    </location>
</feature>
<feature type="signal peptide" evidence="2">
    <location>
        <begin position="1"/>
        <end position="26"/>
    </location>
</feature>
<dbReference type="SUPFAM" id="SSF110997">
    <property type="entry name" value="Sporulation related repeat"/>
    <property type="match status" value="1"/>
</dbReference>
<feature type="region of interest" description="Disordered" evidence="1">
    <location>
        <begin position="209"/>
        <end position="240"/>
    </location>
</feature>
<dbReference type="PROSITE" id="PS51724">
    <property type="entry name" value="SPOR"/>
    <property type="match status" value="1"/>
</dbReference>
<dbReference type="Gene3D" id="3.30.70.1070">
    <property type="entry name" value="Sporulation related repeat"/>
    <property type="match status" value="1"/>
</dbReference>
<evidence type="ECO:0000313" key="5">
    <source>
        <dbReference type="Proteomes" id="UP001335183"/>
    </source>
</evidence>
<gene>
    <name evidence="4" type="ORF">V5F89_09515</name>
</gene>
<dbReference type="SMART" id="SM00671">
    <property type="entry name" value="SEL1"/>
    <property type="match status" value="2"/>
</dbReference>
<evidence type="ECO:0000259" key="3">
    <source>
        <dbReference type="PROSITE" id="PS51724"/>
    </source>
</evidence>
<dbReference type="Proteomes" id="UP001335183">
    <property type="component" value="Chromosome"/>
</dbReference>
<proteinExistence type="predicted"/>
<dbReference type="PANTHER" id="PTHR45011:SF1">
    <property type="entry name" value="DAP3-BINDING CELL DEATH ENHANCER 1"/>
    <property type="match status" value="1"/>
</dbReference>